<sequence length="346" mass="37062">CGQDYDGGCWGLPQGVIIDGGSTDAYELFFGHCMKTCDPLTTVPLLGHSCSKTGAPHCKCCGSLDCPVDYCVGVHEGINYSGICRSLSGVLYGGDGEVCLSMETLTQMCPGSLCGCCINVTKSCDPPTCNYNGVSGTCSHNDITGMVNVGEQNCKDCMCYVSGGEESCEPSNCNYNGESGICSSSDDIYGMVNVGEQDCKSCKCWIPEIEGSCDPSSCNYNGGVGFCWREEESSGFVNVGKQDCKEKACNCYVLESHVLCDPIECNYNGLYGICSNAWIYGMIEVGEQDCRGCNCWVPKEEVQCDPPNCDYNGFKGICSNHGLFGMVSVGERDCRAGCICWVPKEE</sequence>
<comment type="caution">
    <text evidence="1">The sequence shown here is derived from an EMBL/GenBank/DDBJ whole genome shotgun (WGS) entry which is preliminary data.</text>
</comment>
<keyword evidence="2" id="KW-1185">Reference proteome</keyword>
<dbReference type="EMBL" id="CAXKWB010003738">
    <property type="protein sequence ID" value="CAL4070081.1"/>
    <property type="molecule type" value="Genomic_DNA"/>
</dbReference>
<feature type="non-terminal residue" evidence="1">
    <location>
        <position position="1"/>
    </location>
</feature>
<proteinExistence type="predicted"/>
<reference evidence="1 2" key="1">
    <citation type="submission" date="2024-05" db="EMBL/GenBank/DDBJ databases">
        <authorList>
            <person name="Wallberg A."/>
        </authorList>
    </citation>
    <scope>NUCLEOTIDE SEQUENCE [LARGE SCALE GENOMIC DNA]</scope>
</reference>
<protein>
    <submittedName>
        <fullName evidence="1">Uncharacterized protein</fullName>
    </submittedName>
</protein>
<evidence type="ECO:0000313" key="1">
    <source>
        <dbReference type="EMBL" id="CAL4070081.1"/>
    </source>
</evidence>
<dbReference type="Proteomes" id="UP001497623">
    <property type="component" value="Unassembled WGS sequence"/>
</dbReference>
<gene>
    <name evidence="1" type="ORF">MNOR_LOCUS8177</name>
</gene>
<name>A0AAV2Q4U7_MEGNR</name>
<evidence type="ECO:0000313" key="2">
    <source>
        <dbReference type="Proteomes" id="UP001497623"/>
    </source>
</evidence>
<accession>A0AAV2Q4U7</accession>
<dbReference type="AlphaFoldDB" id="A0AAV2Q4U7"/>
<feature type="non-terminal residue" evidence="1">
    <location>
        <position position="346"/>
    </location>
</feature>
<organism evidence="1 2">
    <name type="scientific">Meganyctiphanes norvegica</name>
    <name type="common">Northern krill</name>
    <name type="synonym">Thysanopoda norvegica</name>
    <dbReference type="NCBI Taxonomy" id="48144"/>
    <lineage>
        <taxon>Eukaryota</taxon>
        <taxon>Metazoa</taxon>
        <taxon>Ecdysozoa</taxon>
        <taxon>Arthropoda</taxon>
        <taxon>Crustacea</taxon>
        <taxon>Multicrustacea</taxon>
        <taxon>Malacostraca</taxon>
        <taxon>Eumalacostraca</taxon>
        <taxon>Eucarida</taxon>
        <taxon>Euphausiacea</taxon>
        <taxon>Euphausiidae</taxon>
        <taxon>Meganyctiphanes</taxon>
    </lineage>
</organism>